<dbReference type="Gene3D" id="3.30.200.20">
    <property type="entry name" value="Phosphorylase Kinase, domain 1"/>
    <property type="match status" value="1"/>
</dbReference>
<dbReference type="GO" id="GO:0005524">
    <property type="term" value="F:ATP binding"/>
    <property type="evidence" value="ECO:0007669"/>
    <property type="project" value="UniProtKB-UniRule"/>
</dbReference>
<feature type="compositionally biased region" description="Polar residues" evidence="7">
    <location>
        <begin position="229"/>
        <end position="241"/>
    </location>
</feature>
<accession>A0A8R1YG89</accession>
<evidence type="ECO:0000259" key="8">
    <source>
        <dbReference type="PROSITE" id="PS50011"/>
    </source>
</evidence>
<dbReference type="PROSITE" id="PS00107">
    <property type="entry name" value="PROTEIN_KINASE_ATP"/>
    <property type="match status" value="1"/>
</dbReference>
<comment type="similarity">
    <text evidence="1">Belongs to the protein kinase superfamily. STE Ser/Thr protein kinase family. MAP kinase kinase kinase subfamily.</text>
</comment>
<dbReference type="GO" id="GO:0004709">
    <property type="term" value="F:MAP kinase kinase kinase activity"/>
    <property type="evidence" value="ECO:0000318"/>
    <property type="project" value="GO_Central"/>
</dbReference>
<proteinExistence type="inferred from homology"/>
<evidence type="ECO:0000313" key="9">
    <source>
        <dbReference type="EnsemblMetazoa" id="PPA23310.1"/>
    </source>
</evidence>
<evidence type="ECO:0000256" key="4">
    <source>
        <dbReference type="ARBA" id="ARBA00022741"/>
    </source>
</evidence>
<evidence type="ECO:0000256" key="3">
    <source>
        <dbReference type="ARBA" id="ARBA00022679"/>
    </source>
</evidence>
<dbReference type="InterPro" id="IPR008271">
    <property type="entry name" value="Ser/Thr_kinase_AS"/>
</dbReference>
<dbReference type="GO" id="GO:0006950">
    <property type="term" value="P:response to stress"/>
    <property type="evidence" value="ECO:0007669"/>
    <property type="project" value="UniProtKB-ARBA"/>
</dbReference>
<keyword evidence="2" id="KW-0723">Serine/threonine-protein kinase</keyword>
<gene>
    <name evidence="9" type="primary">WBGene00112864</name>
</gene>
<organism evidence="9 10">
    <name type="scientific">Pristionchus pacificus</name>
    <name type="common">Parasitic nematode worm</name>
    <dbReference type="NCBI Taxonomy" id="54126"/>
    <lineage>
        <taxon>Eukaryota</taxon>
        <taxon>Metazoa</taxon>
        <taxon>Ecdysozoa</taxon>
        <taxon>Nematoda</taxon>
        <taxon>Chromadorea</taxon>
        <taxon>Rhabditida</taxon>
        <taxon>Rhabditina</taxon>
        <taxon>Diplogasteromorpha</taxon>
        <taxon>Diplogasteroidea</taxon>
        <taxon>Neodiplogasteridae</taxon>
        <taxon>Pristionchus</taxon>
    </lineage>
</organism>
<dbReference type="PROSITE" id="PS00108">
    <property type="entry name" value="PROTEIN_KINASE_ST"/>
    <property type="match status" value="1"/>
</dbReference>
<evidence type="ECO:0000256" key="5">
    <source>
        <dbReference type="ARBA" id="ARBA00022777"/>
    </source>
</evidence>
<evidence type="ECO:0000256" key="7">
    <source>
        <dbReference type="SAM" id="MobiDB-lite"/>
    </source>
</evidence>
<evidence type="ECO:0000256" key="6">
    <source>
        <dbReference type="ARBA" id="ARBA00022840"/>
    </source>
</evidence>
<sequence>MGDESAANNLSFVKLARKHSKMLTSADINDKHMGFLILNYEGRSSSWHVPDESTRVIDRMSKLWTQLDVEDYVVNDKEYILKDGCSYPLREMEKFMTLGKKYFGHLTSLDDDKIAVGYLLVNHEGRDCSWHVQDELHRIVDTLSTLWNETVGGYPLNHGHGGGSKGGDRKLKLEEKSSIKFVEGDVPDFSKAMTGEWGKNPKQPESSFMSKQKRYDEKRDYGSKYGSLDRQQQLGGNSRNQMSDEESVDDLMEKLEAKHGEEDQKKIEEGRITFKKPTKIVADGKTKEEDEKDDRLLSALPEMESLSVDVNAPPSAAIVQQREPAASPPPAPRPSTSQEIPQLDYAILKYTPQVLGKGTFGKVIKASYGMHGFVAVKLMDNAGKENSMKREIIRLHTYGSGSEHIVRFYGFTINPKLGYAMEFMDCGSLDDLLNKNKHLQYRIDHVFSWLRQVALGARYMHSVGLMHRDFKPHNLLLRDRYLTIKIGDFGEVGEVKQTMTNCKGSAPWMAPEVFKGKQYTTACDVYSLGIILWQMVTRKQPYPGITAYTILWNTAQGARPLQTDCHPLLWTMIEKMWTMEPAERPSMDHVVEYTNIMMKMFNGYNEPLIDTQPERRGGNVFGANRLSAGGSGGRSSSMATARAHRRGGSYDTALINTEASTSGASSGISTPRAHRPPAKIGQSSSSGATAGGPIIDCFGGGVQGYGPVGPSTSSASGSGADASLRAVRSRSFAYPQQPPEVSPNRGPHTPAQASIDNGEIDPIDSLERHLKPMEPIWGDAESEEKFNEHSAYAYSLFDTKEKSAELTREKHRLIARLNDAIEVNKLLKRKAFLEKTILDCYTKVENGRPNASSRTPSSPRME</sequence>
<dbReference type="InterPro" id="IPR011009">
    <property type="entry name" value="Kinase-like_dom_sf"/>
</dbReference>
<dbReference type="Gene3D" id="1.10.510.10">
    <property type="entry name" value="Transferase(Phosphotransferase) domain 1"/>
    <property type="match status" value="1"/>
</dbReference>
<keyword evidence="10" id="KW-1185">Reference proteome</keyword>
<name>A0A2A6BKP0_PRIPA</name>
<accession>A0A2A6BKP0</accession>
<keyword evidence="3" id="KW-0808">Transferase</keyword>
<evidence type="ECO:0000256" key="2">
    <source>
        <dbReference type="ARBA" id="ARBA00022527"/>
    </source>
</evidence>
<feature type="compositionally biased region" description="Low complexity" evidence="7">
    <location>
        <begin position="624"/>
        <end position="641"/>
    </location>
</feature>
<dbReference type="GO" id="GO:0019899">
    <property type="term" value="F:enzyme binding"/>
    <property type="evidence" value="ECO:0007669"/>
    <property type="project" value="UniProtKB-ARBA"/>
</dbReference>
<dbReference type="InterPro" id="IPR000719">
    <property type="entry name" value="Prot_kinase_dom"/>
</dbReference>
<reference evidence="9" key="2">
    <citation type="submission" date="2022-06" db="UniProtKB">
        <authorList>
            <consortium name="EnsemblMetazoa"/>
        </authorList>
    </citation>
    <scope>IDENTIFICATION</scope>
    <source>
        <strain evidence="9">PS312</strain>
    </source>
</reference>
<keyword evidence="4" id="KW-0547">Nucleotide-binding</keyword>
<dbReference type="EnsemblMetazoa" id="PPA23310.1">
    <property type="protein sequence ID" value="PPA23310.1"/>
    <property type="gene ID" value="WBGene00112864"/>
</dbReference>
<feature type="region of interest" description="Disordered" evidence="7">
    <location>
        <begin position="734"/>
        <end position="759"/>
    </location>
</feature>
<feature type="compositionally biased region" description="Low complexity" evidence="7">
    <location>
        <begin position="659"/>
        <end position="670"/>
    </location>
</feature>
<keyword evidence="6" id="KW-0067">ATP-binding</keyword>
<dbReference type="Proteomes" id="UP000005239">
    <property type="component" value="Unassembled WGS sequence"/>
</dbReference>
<dbReference type="Pfam" id="PF00069">
    <property type="entry name" value="Pkinase"/>
    <property type="match status" value="1"/>
</dbReference>
<feature type="domain" description="Protein kinase" evidence="8">
    <location>
        <begin position="349"/>
        <end position="596"/>
    </location>
</feature>
<dbReference type="InterPro" id="IPR017441">
    <property type="entry name" value="Protein_kinase_ATP_BS"/>
</dbReference>
<feature type="compositionally biased region" description="Low complexity" evidence="7">
    <location>
        <begin position="681"/>
        <end position="692"/>
    </location>
</feature>
<evidence type="ECO:0000256" key="1">
    <source>
        <dbReference type="ARBA" id="ARBA00006529"/>
    </source>
</evidence>
<dbReference type="PRINTS" id="PR00109">
    <property type="entry name" value="TYRKINASE"/>
</dbReference>
<dbReference type="GO" id="GO:0007254">
    <property type="term" value="P:JNK cascade"/>
    <property type="evidence" value="ECO:0000318"/>
    <property type="project" value="GO_Central"/>
</dbReference>
<feature type="compositionally biased region" description="Basic and acidic residues" evidence="7">
    <location>
        <begin position="213"/>
        <end position="222"/>
    </location>
</feature>
<reference evidence="10" key="1">
    <citation type="journal article" date="2008" name="Nat. Genet.">
        <title>The Pristionchus pacificus genome provides a unique perspective on nematode lifestyle and parasitism.</title>
        <authorList>
            <person name="Dieterich C."/>
            <person name="Clifton S.W."/>
            <person name="Schuster L.N."/>
            <person name="Chinwalla A."/>
            <person name="Delehaunty K."/>
            <person name="Dinkelacker I."/>
            <person name="Fulton L."/>
            <person name="Fulton R."/>
            <person name="Godfrey J."/>
            <person name="Minx P."/>
            <person name="Mitreva M."/>
            <person name="Roeseler W."/>
            <person name="Tian H."/>
            <person name="Witte H."/>
            <person name="Yang S.P."/>
            <person name="Wilson R.K."/>
            <person name="Sommer R.J."/>
        </authorList>
    </citation>
    <scope>NUCLEOTIDE SEQUENCE [LARGE SCALE GENOMIC DNA]</scope>
    <source>
        <strain evidence="10">PS312</strain>
    </source>
</reference>
<dbReference type="PROSITE" id="PS50011">
    <property type="entry name" value="PROTEIN_KINASE_DOM"/>
    <property type="match status" value="1"/>
</dbReference>
<dbReference type="PANTHER" id="PTHR46716:SF1">
    <property type="entry name" value="MITOGEN-ACTIVATED PROTEIN KINASE KINASE KINASE 7"/>
    <property type="match status" value="1"/>
</dbReference>
<evidence type="ECO:0000313" key="10">
    <source>
        <dbReference type="Proteomes" id="UP000005239"/>
    </source>
</evidence>
<dbReference type="GO" id="GO:0006955">
    <property type="term" value="P:immune response"/>
    <property type="evidence" value="ECO:0000318"/>
    <property type="project" value="GO_Central"/>
</dbReference>
<dbReference type="PANTHER" id="PTHR46716">
    <property type="entry name" value="MITOGEN-ACTIVATED PROTEIN KINASE KINASE KINASE 7"/>
    <property type="match status" value="1"/>
</dbReference>
<dbReference type="SUPFAM" id="SSF56112">
    <property type="entry name" value="Protein kinase-like (PK-like)"/>
    <property type="match status" value="1"/>
</dbReference>
<dbReference type="InterPro" id="IPR001245">
    <property type="entry name" value="Ser-Thr/Tyr_kinase_cat_dom"/>
</dbReference>
<feature type="region of interest" description="Disordered" evidence="7">
    <location>
        <begin position="190"/>
        <end position="249"/>
    </location>
</feature>
<feature type="region of interest" description="Disordered" evidence="7">
    <location>
        <begin position="624"/>
        <end position="692"/>
    </location>
</feature>
<dbReference type="AlphaFoldDB" id="A0A2A6BKP0"/>
<protein>
    <submittedName>
        <fullName evidence="9">Mitogen-activated protein kinase kinase kinase</fullName>
    </submittedName>
</protein>
<keyword evidence="5" id="KW-0418">Kinase</keyword>
<dbReference type="GO" id="GO:0043123">
    <property type="term" value="P:positive regulation of canonical NF-kappaB signal transduction"/>
    <property type="evidence" value="ECO:0000318"/>
    <property type="project" value="GO_Central"/>
</dbReference>